<evidence type="ECO:0008006" key="9">
    <source>
        <dbReference type="Google" id="ProtNLM"/>
    </source>
</evidence>
<reference evidence="7" key="1">
    <citation type="submission" date="2017-08" db="EMBL/GenBank/DDBJ databases">
        <authorList>
            <person name="Cuomo C."/>
            <person name="Billmyre B."/>
            <person name="Heitman J."/>
        </authorList>
    </citation>
    <scope>NUCLEOTIDE SEQUENCE</scope>
    <source>
        <strain evidence="7">CBS 12478</strain>
    </source>
</reference>
<evidence type="ECO:0000313" key="7">
    <source>
        <dbReference type="EMBL" id="WWD16270.1"/>
    </source>
</evidence>
<dbReference type="Proteomes" id="UP000322225">
    <property type="component" value="Chromosome 1"/>
</dbReference>
<reference evidence="7" key="2">
    <citation type="submission" date="2024-01" db="EMBL/GenBank/DDBJ databases">
        <title>Comparative genomics of Cryptococcus and Kwoniella reveals pathogenesis evolution and contrasting modes of karyotype evolution via chromosome fusion or intercentromeric recombination.</title>
        <authorList>
            <person name="Coelho M.A."/>
            <person name="David-Palma M."/>
            <person name="Shea T."/>
            <person name="Bowers K."/>
            <person name="McGinley-Smith S."/>
            <person name="Mohammad A.W."/>
            <person name="Gnirke A."/>
            <person name="Yurkov A.M."/>
            <person name="Nowrousian M."/>
            <person name="Sun S."/>
            <person name="Cuomo C.A."/>
            <person name="Heitman J."/>
        </authorList>
    </citation>
    <scope>NUCLEOTIDE SEQUENCE</scope>
    <source>
        <strain evidence="7">CBS 12478</strain>
    </source>
</reference>
<comment type="similarity">
    <text evidence="1">Belongs to the oxoprolinase family.</text>
</comment>
<evidence type="ECO:0000259" key="4">
    <source>
        <dbReference type="Pfam" id="PF02538"/>
    </source>
</evidence>
<proteinExistence type="inferred from homology"/>
<dbReference type="GO" id="GO:0017168">
    <property type="term" value="F:5-oxoprolinase (ATP-hydrolyzing) activity"/>
    <property type="evidence" value="ECO:0007669"/>
    <property type="project" value="TreeGrafter"/>
</dbReference>
<dbReference type="PANTHER" id="PTHR11365:SF26">
    <property type="entry name" value="5-OXOPROLINASE"/>
    <property type="match status" value="1"/>
</dbReference>
<evidence type="ECO:0000259" key="6">
    <source>
        <dbReference type="Pfam" id="PF19278"/>
    </source>
</evidence>
<dbReference type="GO" id="GO:0005829">
    <property type="term" value="C:cytosol"/>
    <property type="evidence" value="ECO:0007669"/>
    <property type="project" value="TreeGrafter"/>
</dbReference>
<dbReference type="Pfam" id="PF05378">
    <property type="entry name" value="Hydant_A_N"/>
    <property type="match status" value="1"/>
</dbReference>
<evidence type="ECO:0000313" key="8">
    <source>
        <dbReference type="Proteomes" id="UP000322225"/>
    </source>
</evidence>
<dbReference type="InterPro" id="IPR049517">
    <property type="entry name" value="ACX-like_C"/>
</dbReference>
<dbReference type="Pfam" id="PF02538">
    <property type="entry name" value="Hydantoinase_B"/>
    <property type="match status" value="1"/>
</dbReference>
<gene>
    <name evidence="7" type="ORF">CI109_100696</name>
</gene>
<organism evidence="7 8">
    <name type="scientific">Kwoniella shandongensis</name>
    <dbReference type="NCBI Taxonomy" id="1734106"/>
    <lineage>
        <taxon>Eukaryota</taxon>
        <taxon>Fungi</taxon>
        <taxon>Dikarya</taxon>
        <taxon>Basidiomycota</taxon>
        <taxon>Agaricomycotina</taxon>
        <taxon>Tremellomycetes</taxon>
        <taxon>Tremellales</taxon>
        <taxon>Cryptococcaceae</taxon>
        <taxon>Kwoniella</taxon>
    </lineage>
</organism>
<feature type="domain" description="Hydantoinase/oxoprolinase N-terminal" evidence="5">
    <location>
        <begin position="12"/>
        <end position="222"/>
    </location>
</feature>
<dbReference type="InterPro" id="IPR045079">
    <property type="entry name" value="Oxoprolinase-like"/>
</dbReference>
<sequence length="1312" mass="141687">MPIALKDLDKVKICIDRGGTFCDVIAMTETRGNHLVKLLSVDPANYPDAPREGVRRVLEWFTDEKIPRDQPIDTSAIEYLRMGTTVATNALLERKGERCALLITKGFKDGLEIGTQSRPFLFQLAIKKPDVLYTKVVEVDERLALEWPGLKGDPSVTQAGELVTGPSGTAMRILKPIDEDQVRADLQALYAEGYRSIAIVLIHSYLYPAHEKQVEALAREIGFAHISVSSDLQPMINLVSRGSSATADAYLTPEVRRYLDGFASGFKGGLNDTSCRVSFMQSDGSLCDFRKFSGLKAILSGPAGGVVGYARTCYDALDGSPVVGFDMGGTSTDVSRYGGKYEHVFETTTAGVTIQTPQLDINTVAAGGGSILTYRNGLFVVGPESAGAHPGPACYRKGGPLTVTDANLFLGRLHIDSFPKIFGPTEDMPLDYDIVQEKFEALTKQINLESNGTLSLTPAEVACGFINVANSSMARPIRALTEQRGFSTSAHNLACFGGAGGQHACALAALLGMHNVLVHKYSSVLSAYGMALADVAVDVSEPCQLEYNDDNHASIVERFDKVKARAHEQLIAQGIHEKDIAYDCYLNMKYRGSDTKLMILRPKDGDFARAFIDQHKREFAFVLNAPIEVEDVRVRGIGQGEDAEKHAKSTYVEELNKLADIPVASDAHFAVNKVYFEEVGTFDTVPLYKLETLAPGTTIKGPAVILDATQTILLHPQNTARILKDHVYVDVGLGPRRQLSTDIVDPIQLSIFGHRFMGIAEQMGRALQKTAVSLQIKERLDFSCAIFGPDAALVANAPNVPVHLGSMQYAVAFQANLHKGKLRKGDILVSNHPKAGGTHLPDITVIQPVFDDTNEIVFWVAARGHHGDIGGIDGNPMHPDSTENVEEGAAIISTFLVRDGVFNEKEITDIFMAAGHIEGYPRVMATRGLQKNISDLKAQCSACAVGSAQIHDLFGEYGKTVVQHYMAAIRTNAELAVRNFFKTRSGPLFAEDYMDDGSIIKLRIDIDSESGSAKFDFTGTSMESLSNLNAPVSVTQSALIYSLRTLIGTDMPLNAGVLAPVELVVPSDSILSPSLDAAVSSGNTETSQRVVDVVFKAFQACAASQGCMNVFHSDYEDLSYGETICGGAGAGPTWKGQSAVHINTRIGDVEVAERRFPLLVREFSIRRGSGGKGAYDGGDGVHREYQFRADMMGSVVGERRVNQPYGMAGGKPGERGATYLVKKSTTGVGYRTVKMKPSASTKVKAGDRMIFHTPGGGGYGPPPGEEEDELEGRAAKRQKIELVPAAKLAHSKLVARANGSLSEYSAAQESCD</sequence>
<evidence type="ECO:0000259" key="3">
    <source>
        <dbReference type="Pfam" id="PF01968"/>
    </source>
</evidence>
<name>A0AAJ8MU78_9TREE</name>
<dbReference type="RefSeq" id="XP_065822895.1">
    <property type="nucleotide sequence ID" value="XM_065966823.1"/>
</dbReference>
<accession>A0AAJ8MU78</accession>
<evidence type="ECO:0000259" key="5">
    <source>
        <dbReference type="Pfam" id="PF05378"/>
    </source>
</evidence>
<protein>
    <recommendedName>
        <fullName evidence="9">5-oxoprolinase</fullName>
    </recommendedName>
</protein>
<dbReference type="Pfam" id="PF19278">
    <property type="entry name" value="Hydant_A_C"/>
    <property type="match status" value="1"/>
</dbReference>
<feature type="domain" description="Hydantoinase A/oxoprolinase" evidence="3">
    <location>
        <begin position="241"/>
        <end position="537"/>
    </location>
</feature>
<evidence type="ECO:0000256" key="2">
    <source>
        <dbReference type="SAM" id="MobiDB-lite"/>
    </source>
</evidence>
<dbReference type="GeneID" id="43588681"/>
<evidence type="ECO:0000256" key="1">
    <source>
        <dbReference type="ARBA" id="ARBA00010403"/>
    </source>
</evidence>
<feature type="domain" description="Acetophenone carboxylase-like C-terminal" evidence="6">
    <location>
        <begin position="662"/>
        <end position="721"/>
    </location>
</feature>
<dbReference type="EMBL" id="CP144051">
    <property type="protein sequence ID" value="WWD16270.1"/>
    <property type="molecule type" value="Genomic_DNA"/>
</dbReference>
<feature type="region of interest" description="Disordered" evidence="2">
    <location>
        <begin position="1252"/>
        <end position="1274"/>
    </location>
</feature>
<dbReference type="KEGG" id="ksn:43588681"/>
<dbReference type="Pfam" id="PF01968">
    <property type="entry name" value="Hydantoinase_A"/>
    <property type="match status" value="1"/>
</dbReference>
<feature type="domain" description="Hydantoinase B/oxoprolinase" evidence="4">
    <location>
        <begin position="745"/>
        <end position="1262"/>
    </location>
</feature>
<dbReference type="InterPro" id="IPR002821">
    <property type="entry name" value="Hydantoinase_A"/>
</dbReference>
<dbReference type="InterPro" id="IPR003692">
    <property type="entry name" value="Hydantoinase_B"/>
</dbReference>
<keyword evidence="8" id="KW-1185">Reference proteome</keyword>
<dbReference type="GO" id="GO:0006749">
    <property type="term" value="P:glutathione metabolic process"/>
    <property type="evidence" value="ECO:0007669"/>
    <property type="project" value="TreeGrafter"/>
</dbReference>
<dbReference type="PANTHER" id="PTHR11365">
    <property type="entry name" value="5-OXOPROLINASE RELATED"/>
    <property type="match status" value="1"/>
</dbReference>
<dbReference type="InterPro" id="IPR008040">
    <property type="entry name" value="Hydant_A_N"/>
</dbReference>